<accession>A0A0N9UDV3</accession>
<gene>
    <name evidence="1" type="ORF">AN936_14770</name>
</gene>
<dbReference type="AlphaFoldDB" id="A0A0N9UDV3"/>
<sequence length="561" mass="62323">MTLPAQIRPSVGEQLITKVSRLFNGTITDVLNELFQNARRAGAQRIAVDLGEHEGNPALFIADDGTGIDDPAAFVTLGRSDWSDQIARREDPAGMGVFSLAGKRVTVRSFSRAANAGWTVTFPKDGWQGENPLTVEAYEVRKGTQLVIAMPAEWLPNLQSRVEAAAKHFPLPVEFQGAVLPREDFLKGACRIEEWHGCRIGIFSDSYDIASDPRINFHGIKVPCRMPAIGEIDARRKWTVRIDIVDAPSLQLVLPARKEMVENAALADLRVEVQAAIFRTIALKGQHRLSFKDWKRATELGVGLPEASPWLCAWRPRTADGNAYVEDERVEAVPMILIPRHEADIEQCAAKVLTEEKLGFRPVFAEDKFAGYRWYDVLPRVPRLSFAVEREGELFHYADDDQMLDHVESGWVTAITLNVPIVRCAGLDEPAATLRLPVDMLVCANASSHIGEAHVFVREGAIVTPQALAQLIEDAVFTYDEDCDSDSWGRQHDDFIRDARNLANKLLLGKDEALLEQIRSAFRDDVQWLIPEGRTLTLKADVAKVLIDLAVADPETEPTAA</sequence>
<dbReference type="RefSeq" id="WP_054588737.1">
    <property type="nucleotide sequence ID" value="NZ_CP012700.1"/>
</dbReference>
<evidence type="ECO:0000313" key="1">
    <source>
        <dbReference type="EMBL" id="ALH81568.1"/>
    </source>
</evidence>
<evidence type="ECO:0008006" key="3">
    <source>
        <dbReference type="Google" id="ProtNLM"/>
    </source>
</evidence>
<evidence type="ECO:0000313" key="2">
    <source>
        <dbReference type="Proteomes" id="UP000058074"/>
    </source>
</evidence>
<name>A0A0N9UDV3_SPHMC</name>
<dbReference type="Proteomes" id="UP000058074">
    <property type="component" value="Chromosome"/>
</dbReference>
<dbReference type="PATRIC" id="fig|33050.5.peg.3066"/>
<dbReference type="EMBL" id="CP012700">
    <property type="protein sequence ID" value="ALH81568.1"/>
    <property type="molecule type" value="Genomic_DNA"/>
</dbReference>
<dbReference type="OrthoDB" id="7395097at2"/>
<protein>
    <recommendedName>
        <fullName evidence="3">ATP-binding protein</fullName>
    </recommendedName>
</protein>
<proteinExistence type="predicted"/>
<dbReference type="InterPro" id="IPR036890">
    <property type="entry name" value="HATPase_C_sf"/>
</dbReference>
<dbReference type="KEGG" id="smag:AN936_14770"/>
<organism evidence="1 2">
    <name type="scientific">Sphingopyxis macrogoltabida</name>
    <name type="common">Sphingomonas macrogoltabidus</name>
    <dbReference type="NCBI Taxonomy" id="33050"/>
    <lineage>
        <taxon>Bacteria</taxon>
        <taxon>Pseudomonadati</taxon>
        <taxon>Pseudomonadota</taxon>
        <taxon>Alphaproteobacteria</taxon>
        <taxon>Sphingomonadales</taxon>
        <taxon>Sphingomonadaceae</taxon>
        <taxon>Sphingopyxis</taxon>
    </lineage>
</organism>
<dbReference type="Gene3D" id="3.30.565.10">
    <property type="entry name" value="Histidine kinase-like ATPase, C-terminal domain"/>
    <property type="match status" value="1"/>
</dbReference>
<reference evidence="1 2" key="1">
    <citation type="journal article" date="2015" name="Genome Announc.">
        <title>Complete Genome Sequence of Polypropylene Glycol- and Polyethylene Glycol-Degrading Sphingopyxis macrogoltabida Strain EY-1.</title>
        <authorList>
            <person name="Ohtsubo Y."/>
            <person name="Nagata Y."/>
            <person name="Numata M."/>
            <person name="Tsuchikane K."/>
            <person name="Hosoyama A."/>
            <person name="Yamazoe A."/>
            <person name="Tsuda M."/>
            <person name="Fujita N."/>
            <person name="Kawai F."/>
        </authorList>
    </citation>
    <scope>NUCLEOTIDE SEQUENCE [LARGE SCALE GENOMIC DNA]</scope>
    <source>
        <strain evidence="1 2">EY-1</strain>
    </source>
</reference>
<dbReference type="SUPFAM" id="SSF55874">
    <property type="entry name" value="ATPase domain of HSP90 chaperone/DNA topoisomerase II/histidine kinase"/>
    <property type="match status" value="1"/>
</dbReference>